<dbReference type="InterPro" id="IPR019821">
    <property type="entry name" value="Kinesin_motor_CS"/>
</dbReference>
<dbReference type="GO" id="GO:0005874">
    <property type="term" value="C:microtubule"/>
    <property type="evidence" value="ECO:0007669"/>
    <property type="project" value="UniProtKB-KW"/>
</dbReference>
<dbReference type="Proteomes" id="UP000663868">
    <property type="component" value="Unassembled WGS sequence"/>
</dbReference>
<feature type="domain" description="Kinesin motor" evidence="11">
    <location>
        <begin position="9"/>
        <end position="341"/>
    </location>
</feature>
<gene>
    <name evidence="12" type="ORF">KXQ929_LOCUS19675</name>
</gene>
<evidence type="ECO:0000256" key="3">
    <source>
        <dbReference type="ARBA" id="ARBA00022701"/>
    </source>
</evidence>
<dbReference type="Pfam" id="PF00225">
    <property type="entry name" value="Kinesin"/>
    <property type="match status" value="1"/>
</dbReference>
<keyword evidence="6" id="KW-0175">Coiled coil</keyword>
<dbReference type="PANTHER" id="PTHR47969:SF21">
    <property type="entry name" value="KINESIN-LIKE PROTEIN"/>
    <property type="match status" value="1"/>
</dbReference>
<reference evidence="12" key="1">
    <citation type="submission" date="2021-02" db="EMBL/GenBank/DDBJ databases">
        <authorList>
            <person name="Nowell W R."/>
        </authorList>
    </citation>
    <scope>NUCLEOTIDE SEQUENCE</scope>
</reference>
<keyword evidence="5 9" id="KW-0067">ATP-binding</keyword>
<dbReference type="SMART" id="SM00129">
    <property type="entry name" value="KISc"/>
    <property type="match status" value="1"/>
</dbReference>
<dbReference type="InterPro" id="IPR001752">
    <property type="entry name" value="Kinesin_motor_dom"/>
</dbReference>
<keyword evidence="2" id="KW-0963">Cytoplasm</keyword>
<comment type="caution">
    <text evidence="12">The sequence shown here is derived from an EMBL/GenBank/DDBJ whole genome shotgun (WGS) entry which is preliminary data.</text>
</comment>
<dbReference type="EMBL" id="CAJOBB010001344">
    <property type="protein sequence ID" value="CAF3844053.1"/>
    <property type="molecule type" value="Genomic_DNA"/>
</dbReference>
<dbReference type="AlphaFoldDB" id="A0A819E4K9"/>
<dbReference type="PRINTS" id="PR00380">
    <property type="entry name" value="KINESINHEAVY"/>
</dbReference>
<evidence type="ECO:0000256" key="6">
    <source>
        <dbReference type="ARBA" id="ARBA00023054"/>
    </source>
</evidence>
<organism evidence="12 13">
    <name type="scientific">Adineta steineri</name>
    <dbReference type="NCBI Taxonomy" id="433720"/>
    <lineage>
        <taxon>Eukaryota</taxon>
        <taxon>Metazoa</taxon>
        <taxon>Spiralia</taxon>
        <taxon>Gnathifera</taxon>
        <taxon>Rotifera</taxon>
        <taxon>Eurotatoria</taxon>
        <taxon>Bdelloidea</taxon>
        <taxon>Adinetida</taxon>
        <taxon>Adinetidae</taxon>
        <taxon>Adineta</taxon>
    </lineage>
</organism>
<dbReference type="PROSITE" id="PS50067">
    <property type="entry name" value="KINESIN_MOTOR_2"/>
    <property type="match status" value="1"/>
</dbReference>
<evidence type="ECO:0000256" key="2">
    <source>
        <dbReference type="ARBA" id="ARBA00022490"/>
    </source>
</evidence>
<comment type="subcellular location">
    <subcellularLocation>
        <location evidence="1">Cytoplasm</location>
        <location evidence="1">Cytoskeleton</location>
    </subcellularLocation>
</comment>
<sequence>MAASNTGETVRVIVRCRPMNQRENDLQSQTIVSMDTQTNQVMLENLEQTNEPPKQFTFDAVYPENSITESIYTDSVFPLVESVLEGYNATVFAYGQTGCGKSYTMQGVNTPGSPQRGIIPRSFEHIFEASSVAAGTKYLIRASYLEIYNESIRDLLGKDIKAALDLKEHTDKGVYIQNLTWHQCTNVEDCERLMDKGNKNRATGATLMNKDSSRSHSIFTILTEMCSRSEVDGKEHIRAGKLNLVDLAGSERQSKTHAEGERLREATRINLSLSALGNVISALVDGRSKHIPYRDSKLTRLLQDSLGGNTKTLMVAAISPAHDNYEETLSTLRYANRAKNIKNKPHINEDPRDAQMRVLQEEINRLKQELLDAGNTNRGNQSSLTDGHVSLFVLL</sequence>
<keyword evidence="4 9" id="KW-0547">Nucleotide-binding</keyword>
<name>A0A819E4K9_9BILA</name>
<proteinExistence type="inferred from homology"/>
<evidence type="ECO:0000256" key="7">
    <source>
        <dbReference type="ARBA" id="ARBA00023175"/>
    </source>
</evidence>
<dbReference type="GO" id="GO:0008017">
    <property type="term" value="F:microtubule binding"/>
    <property type="evidence" value="ECO:0007669"/>
    <property type="project" value="InterPro"/>
</dbReference>
<dbReference type="GO" id="GO:0007018">
    <property type="term" value="P:microtubule-based movement"/>
    <property type="evidence" value="ECO:0007669"/>
    <property type="project" value="InterPro"/>
</dbReference>
<evidence type="ECO:0000256" key="4">
    <source>
        <dbReference type="ARBA" id="ARBA00022741"/>
    </source>
</evidence>
<evidence type="ECO:0000256" key="8">
    <source>
        <dbReference type="ARBA" id="ARBA00023212"/>
    </source>
</evidence>
<dbReference type="FunFam" id="3.40.850.10:FF:000029">
    <property type="entry name" value="Kinesin-like protein KIF17"/>
    <property type="match status" value="1"/>
</dbReference>
<evidence type="ECO:0000313" key="12">
    <source>
        <dbReference type="EMBL" id="CAF3844053.1"/>
    </source>
</evidence>
<accession>A0A819E4K9</accession>
<evidence type="ECO:0000313" key="13">
    <source>
        <dbReference type="Proteomes" id="UP000663868"/>
    </source>
</evidence>
<dbReference type="InterPro" id="IPR027417">
    <property type="entry name" value="P-loop_NTPase"/>
</dbReference>
<dbReference type="GO" id="GO:0003777">
    <property type="term" value="F:microtubule motor activity"/>
    <property type="evidence" value="ECO:0007669"/>
    <property type="project" value="InterPro"/>
</dbReference>
<dbReference type="PROSITE" id="PS00411">
    <property type="entry name" value="KINESIN_MOTOR_1"/>
    <property type="match status" value="1"/>
</dbReference>
<dbReference type="GO" id="GO:0005524">
    <property type="term" value="F:ATP binding"/>
    <property type="evidence" value="ECO:0007669"/>
    <property type="project" value="UniProtKB-UniRule"/>
</dbReference>
<evidence type="ECO:0000256" key="1">
    <source>
        <dbReference type="ARBA" id="ARBA00004245"/>
    </source>
</evidence>
<protein>
    <recommendedName>
        <fullName evidence="10">Kinesin-like protein</fullName>
    </recommendedName>
</protein>
<dbReference type="SUPFAM" id="SSF52540">
    <property type="entry name" value="P-loop containing nucleoside triphosphate hydrolases"/>
    <property type="match status" value="1"/>
</dbReference>
<keyword evidence="3 10" id="KW-0493">Microtubule</keyword>
<feature type="binding site" evidence="9">
    <location>
        <begin position="95"/>
        <end position="102"/>
    </location>
    <ligand>
        <name>ATP</name>
        <dbReference type="ChEBI" id="CHEBI:30616"/>
    </ligand>
</feature>
<comment type="similarity">
    <text evidence="9 10">Belongs to the TRAFAC class myosin-kinesin ATPase superfamily. Kinesin family.</text>
</comment>
<dbReference type="Gene3D" id="3.40.850.10">
    <property type="entry name" value="Kinesin motor domain"/>
    <property type="match status" value="1"/>
</dbReference>
<keyword evidence="8" id="KW-0206">Cytoskeleton</keyword>
<dbReference type="PANTHER" id="PTHR47969">
    <property type="entry name" value="CHROMOSOME-ASSOCIATED KINESIN KIF4A-RELATED"/>
    <property type="match status" value="1"/>
</dbReference>
<evidence type="ECO:0000256" key="10">
    <source>
        <dbReference type="RuleBase" id="RU000394"/>
    </source>
</evidence>
<evidence type="ECO:0000256" key="9">
    <source>
        <dbReference type="PROSITE-ProRule" id="PRU00283"/>
    </source>
</evidence>
<evidence type="ECO:0000256" key="5">
    <source>
        <dbReference type="ARBA" id="ARBA00022840"/>
    </source>
</evidence>
<evidence type="ECO:0000259" key="11">
    <source>
        <dbReference type="PROSITE" id="PS50067"/>
    </source>
</evidence>
<dbReference type="InterPro" id="IPR027640">
    <property type="entry name" value="Kinesin-like_fam"/>
</dbReference>
<keyword evidence="7 9" id="KW-0505">Motor protein</keyword>
<dbReference type="InterPro" id="IPR036961">
    <property type="entry name" value="Kinesin_motor_dom_sf"/>
</dbReference>